<dbReference type="InterPro" id="IPR007168">
    <property type="entry name" value="Phageshock_PspC_N"/>
</dbReference>
<feature type="domain" description="Phage shock protein PspC N-terminal" evidence="7">
    <location>
        <begin position="34"/>
        <end position="88"/>
    </location>
</feature>
<evidence type="ECO:0000256" key="3">
    <source>
        <dbReference type="ARBA" id="ARBA00022692"/>
    </source>
</evidence>
<keyword evidence="9" id="KW-1185">Reference proteome</keyword>
<evidence type="ECO:0000256" key="5">
    <source>
        <dbReference type="ARBA" id="ARBA00023136"/>
    </source>
</evidence>
<organism evidence="8 9">
    <name type="scientific">Methylomusa anaerophila</name>
    <dbReference type="NCBI Taxonomy" id="1930071"/>
    <lineage>
        <taxon>Bacteria</taxon>
        <taxon>Bacillati</taxon>
        <taxon>Bacillota</taxon>
        <taxon>Negativicutes</taxon>
        <taxon>Selenomonadales</taxon>
        <taxon>Sporomusaceae</taxon>
        <taxon>Methylomusa</taxon>
    </lineage>
</organism>
<accession>A0A348AI02</accession>
<dbReference type="OrthoDB" id="9815286at2"/>
<dbReference type="RefSeq" id="WP_126307568.1">
    <property type="nucleotide sequence ID" value="NZ_AP018449.1"/>
</dbReference>
<keyword evidence="4 6" id="KW-1133">Transmembrane helix</keyword>
<keyword evidence="5 6" id="KW-0472">Membrane</keyword>
<evidence type="ECO:0000313" key="9">
    <source>
        <dbReference type="Proteomes" id="UP000276437"/>
    </source>
</evidence>
<evidence type="ECO:0000256" key="2">
    <source>
        <dbReference type="ARBA" id="ARBA00022475"/>
    </source>
</evidence>
<feature type="transmembrane region" description="Helical" evidence="6">
    <location>
        <begin position="63"/>
        <end position="86"/>
    </location>
</feature>
<evidence type="ECO:0000256" key="6">
    <source>
        <dbReference type="SAM" id="Phobius"/>
    </source>
</evidence>
<evidence type="ECO:0000259" key="7">
    <source>
        <dbReference type="Pfam" id="PF04024"/>
    </source>
</evidence>
<dbReference type="Proteomes" id="UP000276437">
    <property type="component" value="Chromosome"/>
</dbReference>
<evidence type="ECO:0000256" key="1">
    <source>
        <dbReference type="ARBA" id="ARBA00004162"/>
    </source>
</evidence>
<name>A0A348AI02_9FIRM</name>
<comment type="subcellular location">
    <subcellularLocation>
        <location evidence="1">Cell membrane</location>
        <topology evidence="1">Single-pass membrane protein</topology>
    </subcellularLocation>
</comment>
<reference evidence="8 9" key="1">
    <citation type="journal article" date="2018" name="Int. J. Syst. Evol. Microbiol.">
        <title>Methylomusa anaerophila gen. nov., sp. nov., an anaerobic methanol-utilizing bacterium isolated from a microbial fuel cell.</title>
        <authorList>
            <person name="Amano N."/>
            <person name="Yamamuro A."/>
            <person name="Miyahara M."/>
            <person name="Kouzuma A."/>
            <person name="Abe T."/>
            <person name="Watanabe K."/>
        </authorList>
    </citation>
    <scope>NUCLEOTIDE SEQUENCE [LARGE SCALE GENOMIC DNA]</scope>
    <source>
        <strain evidence="8 9">MMFC1</strain>
    </source>
</reference>
<proteinExistence type="predicted"/>
<dbReference type="GO" id="GO:0005886">
    <property type="term" value="C:plasma membrane"/>
    <property type="evidence" value="ECO:0007669"/>
    <property type="project" value="UniProtKB-SubCell"/>
</dbReference>
<evidence type="ECO:0000256" key="4">
    <source>
        <dbReference type="ARBA" id="ARBA00022989"/>
    </source>
</evidence>
<protein>
    <submittedName>
        <fullName evidence="8">Phage shock protein C</fullName>
    </submittedName>
</protein>
<dbReference type="EMBL" id="AP018449">
    <property type="protein sequence ID" value="BBB90700.1"/>
    <property type="molecule type" value="Genomic_DNA"/>
</dbReference>
<dbReference type="PANTHER" id="PTHR33885">
    <property type="entry name" value="PHAGE SHOCK PROTEIN C"/>
    <property type="match status" value="1"/>
</dbReference>
<dbReference type="KEGG" id="mana:MAMMFC1_01361"/>
<gene>
    <name evidence="8" type="primary">pspC</name>
    <name evidence="8" type="ORF">MAMMFC1_01361</name>
</gene>
<dbReference type="InterPro" id="IPR052027">
    <property type="entry name" value="PspC"/>
</dbReference>
<keyword evidence="2" id="KW-1003">Cell membrane</keyword>
<sequence length="89" mass="9692">MGWLIRAGVYLLSGFTIWQFVQGPADVAGLHKHLSLDQVHGMVLGVCAGISNYTGIDVSLIRLVWALSVFYRGIGIALYILAFLIMPVS</sequence>
<dbReference type="AlphaFoldDB" id="A0A348AI02"/>
<evidence type="ECO:0000313" key="8">
    <source>
        <dbReference type="EMBL" id="BBB90700.1"/>
    </source>
</evidence>
<dbReference type="PANTHER" id="PTHR33885:SF3">
    <property type="entry name" value="PHAGE SHOCK PROTEIN C"/>
    <property type="match status" value="1"/>
</dbReference>
<keyword evidence="3 6" id="KW-0812">Transmembrane</keyword>
<dbReference type="Pfam" id="PF04024">
    <property type="entry name" value="PspC"/>
    <property type="match status" value="1"/>
</dbReference>